<dbReference type="EMBL" id="JBIRYO010000024">
    <property type="protein sequence ID" value="MFI2477453.1"/>
    <property type="molecule type" value="Genomic_DNA"/>
</dbReference>
<evidence type="ECO:0000313" key="3">
    <source>
        <dbReference type="Proteomes" id="UP001611415"/>
    </source>
</evidence>
<sequence length="107" mass="11651">MDASVFFALLALVCGLLAVIAATVWWPVPGEPPSGESPLGDAERRVLKDSSIRHGAVRVERPRHQRLAGRLDPDAVPRGAVEADARAVRRMPSATRRGRIPVSREPR</sequence>
<reference evidence="2 3" key="1">
    <citation type="submission" date="2024-10" db="EMBL/GenBank/DDBJ databases">
        <title>The Natural Products Discovery Center: Release of the First 8490 Sequenced Strains for Exploring Actinobacteria Biosynthetic Diversity.</title>
        <authorList>
            <person name="Kalkreuter E."/>
            <person name="Kautsar S.A."/>
            <person name="Yang D."/>
            <person name="Bader C.D."/>
            <person name="Teijaro C.N."/>
            <person name="Fluegel L."/>
            <person name="Davis C.M."/>
            <person name="Simpson J.R."/>
            <person name="Lauterbach L."/>
            <person name="Steele A.D."/>
            <person name="Gui C."/>
            <person name="Meng S."/>
            <person name="Li G."/>
            <person name="Viehrig K."/>
            <person name="Ye F."/>
            <person name="Su P."/>
            <person name="Kiefer A.F."/>
            <person name="Nichols A."/>
            <person name="Cepeda A.J."/>
            <person name="Yan W."/>
            <person name="Fan B."/>
            <person name="Jiang Y."/>
            <person name="Adhikari A."/>
            <person name="Zheng C.-J."/>
            <person name="Schuster L."/>
            <person name="Cowan T.M."/>
            <person name="Smanski M.J."/>
            <person name="Chevrette M.G."/>
            <person name="De Carvalho L.P.S."/>
            <person name="Shen B."/>
        </authorList>
    </citation>
    <scope>NUCLEOTIDE SEQUENCE [LARGE SCALE GENOMIC DNA]</scope>
    <source>
        <strain evidence="2 3">NPDC019275</strain>
    </source>
</reference>
<comment type="caution">
    <text evidence="2">The sequence shown here is derived from an EMBL/GenBank/DDBJ whole genome shotgun (WGS) entry which is preliminary data.</text>
</comment>
<protein>
    <submittedName>
        <fullName evidence="2">Uncharacterized protein</fullName>
    </submittedName>
</protein>
<proteinExistence type="predicted"/>
<organism evidence="2 3">
    <name type="scientific">Nocardia xishanensis</name>
    <dbReference type="NCBI Taxonomy" id="238964"/>
    <lineage>
        <taxon>Bacteria</taxon>
        <taxon>Bacillati</taxon>
        <taxon>Actinomycetota</taxon>
        <taxon>Actinomycetes</taxon>
        <taxon>Mycobacteriales</taxon>
        <taxon>Nocardiaceae</taxon>
        <taxon>Nocardia</taxon>
    </lineage>
</organism>
<evidence type="ECO:0000313" key="2">
    <source>
        <dbReference type="EMBL" id="MFI2477453.1"/>
    </source>
</evidence>
<evidence type="ECO:0000256" key="1">
    <source>
        <dbReference type="SAM" id="MobiDB-lite"/>
    </source>
</evidence>
<keyword evidence="3" id="KW-1185">Reference proteome</keyword>
<gene>
    <name evidence="2" type="ORF">ACH49W_29105</name>
</gene>
<dbReference type="RefSeq" id="WP_357406748.1">
    <property type="nucleotide sequence ID" value="NZ_JBEYCD010000008.1"/>
</dbReference>
<accession>A0ABW7X8J3</accession>
<feature type="compositionally biased region" description="Basic and acidic residues" evidence="1">
    <location>
        <begin position="72"/>
        <end position="87"/>
    </location>
</feature>
<dbReference type="Proteomes" id="UP001611415">
    <property type="component" value="Unassembled WGS sequence"/>
</dbReference>
<name>A0ABW7X8J3_9NOCA</name>
<feature type="region of interest" description="Disordered" evidence="1">
    <location>
        <begin position="72"/>
        <end position="107"/>
    </location>
</feature>